<feature type="transmembrane region" description="Helical" evidence="1">
    <location>
        <begin position="82"/>
        <end position="110"/>
    </location>
</feature>
<feature type="transmembrane region" description="Helical" evidence="1">
    <location>
        <begin position="180"/>
        <end position="202"/>
    </location>
</feature>
<evidence type="ECO:0000313" key="3">
    <source>
        <dbReference type="Proteomes" id="UP000782880"/>
    </source>
</evidence>
<name>A0A921LPX7_9FIRM</name>
<feature type="transmembrane region" description="Helical" evidence="1">
    <location>
        <begin position="46"/>
        <end position="70"/>
    </location>
</feature>
<keyword evidence="1" id="KW-0812">Transmembrane</keyword>
<organism evidence="2 3">
    <name type="scientific">Subdoligranulum variabile</name>
    <dbReference type="NCBI Taxonomy" id="214851"/>
    <lineage>
        <taxon>Bacteria</taxon>
        <taxon>Bacillati</taxon>
        <taxon>Bacillota</taxon>
        <taxon>Clostridia</taxon>
        <taxon>Eubacteriales</taxon>
        <taxon>Oscillospiraceae</taxon>
        <taxon>Subdoligranulum</taxon>
    </lineage>
</organism>
<accession>A0A921LPX7</accession>
<dbReference type="AlphaFoldDB" id="A0A921LPX7"/>
<proteinExistence type="predicted"/>
<gene>
    <name evidence="2" type="ORF">K8V20_12300</name>
</gene>
<protein>
    <submittedName>
        <fullName evidence="2">Uncharacterized protein</fullName>
    </submittedName>
</protein>
<sequence length="213" mass="23431">MAKALWFLMKPALVMMGWLTGAYAALALFCMLTAGNTFFFNYVQGFFIVFDIILGICAAQAISGYAPLALSFGVTRRALQGAVAAFWVLLPLICMVLDYLCNSVTVRLFYVDTNKLFASLTEYPLQGLGFKFLLCGAMLWMGTLEFSAQPLWKRIAVILLIIIVYLQMTVLMFLATLTPIAILTVYSIVLGAVGILFAGIALHRVGRLVITQV</sequence>
<dbReference type="Proteomes" id="UP000782880">
    <property type="component" value="Unassembled WGS sequence"/>
</dbReference>
<reference evidence="2" key="2">
    <citation type="submission" date="2021-09" db="EMBL/GenBank/DDBJ databases">
        <authorList>
            <person name="Gilroy R."/>
        </authorList>
    </citation>
    <scope>NUCLEOTIDE SEQUENCE</scope>
    <source>
        <strain evidence="2">ChiBcec21-2208</strain>
    </source>
</reference>
<evidence type="ECO:0000256" key="1">
    <source>
        <dbReference type="SAM" id="Phobius"/>
    </source>
</evidence>
<keyword evidence="1" id="KW-0472">Membrane</keyword>
<feature type="transmembrane region" description="Helical" evidence="1">
    <location>
        <begin position="155"/>
        <end position="174"/>
    </location>
</feature>
<evidence type="ECO:0000313" key="2">
    <source>
        <dbReference type="EMBL" id="HJG29410.1"/>
    </source>
</evidence>
<feature type="transmembrane region" description="Helical" evidence="1">
    <location>
        <begin position="130"/>
        <end position="148"/>
    </location>
</feature>
<dbReference type="EMBL" id="DYVE01000315">
    <property type="protein sequence ID" value="HJG29410.1"/>
    <property type="molecule type" value="Genomic_DNA"/>
</dbReference>
<reference evidence="2" key="1">
    <citation type="journal article" date="2021" name="PeerJ">
        <title>Extensive microbial diversity within the chicken gut microbiome revealed by metagenomics and culture.</title>
        <authorList>
            <person name="Gilroy R."/>
            <person name="Ravi A."/>
            <person name="Getino M."/>
            <person name="Pursley I."/>
            <person name="Horton D.L."/>
            <person name="Alikhan N.F."/>
            <person name="Baker D."/>
            <person name="Gharbi K."/>
            <person name="Hall N."/>
            <person name="Watson M."/>
            <person name="Adriaenssens E.M."/>
            <person name="Foster-Nyarko E."/>
            <person name="Jarju S."/>
            <person name="Secka A."/>
            <person name="Antonio M."/>
            <person name="Oren A."/>
            <person name="Chaudhuri R.R."/>
            <person name="La Ragione R."/>
            <person name="Hildebrand F."/>
            <person name="Pallen M.J."/>
        </authorList>
    </citation>
    <scope>NUCLEOTIDE SEQUENCE</scope>
    <source>
        <strain evidence="2">ChiBcec21-2208</strain>
    </source>
</reference>
<feature type="transmembrane region" description="Helical" evidence="1">
    <location>
        <begin position="12"/>
        <end position="34"/>
    </location>
</feature>
<keyword evidence="1" id="KW-1133">Transmembrane helix</keyword>
<comment type="caution">
    <text evidence="2">The sequence shown here is derived from an EMBL/GenBank/DDBJ whole genome shotgun (WGS) entry which is preliminary data.</text>
</comment>